<evidence type="ECO:0000313" key="4">
    <source>
        <dbReference type="Proteomes" id="UP000187209"/>
    </source>
</evidence>
<dbReference type="InterPro" id="IPR002142">
    <property type="entry name" value="Peptidase_S49"/>
</dbReference>
<sequence length="277" mass="31119">MLSRVSNFLRTSVVHTKINGQINTELTRRIVNEFSRIKFSTPKLIAVSINTSQGSYGQAEELSKAIHSFAHKFDCPVYTFAEDIAAGPGYYLLASGNRVFADSFSLIGGISTNSKTLDLIKFSKNTGVKYNLESVGKNKVRIHPFQELKDDDKKWMQMLLEEKLKLIKNSILEKRGHKIPRDQEKETLALGGDVFLGSKAVELGLVDSINCFRGIVTKEYDESRIINLPRRNTFGGGVKNLTSGIDIRSEKIVEVIDEIPDKILANRHSFNSYINNF</sequence>
<dbReference type="AlphaFoldDB" id="A0A1R2BQY7"/>
<dbReference type="PANTHER" id="PTHR42987:SF4">
    <property type="entry name" value="PROTEASE SOHB-RELATED"/>
    <property type="match status" value="1"/>
</dbReference>
<comment type="caution">
    <text evidence="3">The sequence shown here is derived from an EMBL/GenBank/DDBJ whole genome shotgun (WGS) entry which is preliminary data.</text>
</comment>
<name>A0A1R2BQY7_9CILI</name>
<dbReference type="Proteomes" id="UP000187209">
    <property type="component" value="Unassembled WGS sequence"/>
</dbReference>
<dbReference type="Pfam" id="PF01343">
    <property type="entry name" value="Peptidase_S49"/>
    <property type="match status" value="1"/>
</dbReference>
<dbReference type="SUPFAM" id="SSF52096">
    <property type="entry name" value="ClpP/crotonase"/>
    <property type="match status" value="1"/>
</dbReference>
<evidence type="ECO:0000256" key="1">
    <source>
        <dbReference type="ARBA" id="ARBA00008683"/>
    </source>
</evidence>
<gene>
    <name evidence="3" type="ORF">SteCoe_20813</name>
</gene>
<dbReference type="GO" id="GO:0006508">
    <property type="term" value="P:proteolysis"/>
    <property type="evidence" value="ECO:0007669"/>
    <property type="project" value="InterPro"/>
</dbReference>
<dbReference type="PANTHER" id="PTHR42987">
    <property type="entry name" value="PEPTIDASE S49"/>
    <property type="match status" value="1"/>
</dbReference>
<dbReference type="OrthoDB" id="311666at2759"/>
<protein>
    <recommendedName>
        <fullName evidence="2">Peptidase S49 domain-containing protein</fullName>
    </recommendedName>
</protein>
<dbReference type="Gene3D" id="3.90.226.10">
    <property type="entry name" value="2-enoyl-CoA Hydratase, Chain A, domain 1"/>
    <property type="match status" value="1"/>
</dbReference>
<reference evidence="3 4" key="1">
    <citation type="submission" date="2016-11" db="EMBL/GenBank/DDBJ databases">
        <title>The macronuclear genome of Stentor coeruleus: a giant cell with tiny introns.</title>
        <authorList>
            <person name="Slabodnick M."/>
            <person name="Ruby J.G."/>
            <person name="Reiff S.B."/>
            <person name="Swart E.C."/>
            <person name="Gosai S."/>
            <person name="Prabakaran S."/>
            <person name="Witkowska E."/>
            <person name="Larue G.E."/>
            <person name="Fisher S."/>
            <person name="Freeman R.M."/>
            <person name="Gunawardena J."/>
            <person name="Chu W."/>
            <person name="Stover N.A."/>
            <person name="Gregory B.D."/>
            <person name="Nowacki M."/>
            <person name="Derisi J."/>
            <person name="Roy S.W."/>
            <person name="Marshall W.F."/>
            <person name="Sood P."/>
        </authorList>
    </citation>
    <scope>NUCLEOTIDE SEQUENCE [LARGE SCALE GENOMIC DNA]</scope>
    <source>
        <strain evidence="3">WM001</strain>
    </source>
</reference>
<dbReference type="EMBL" id="MPUH01000482">
    <property type="protein sequence ID" value="OMJ79212.1"/>
    <property type="molecule type" value="Genomic_DNA"/>
</dbReference>
<evidence type="ECO:0000259" key="2">
    <source>
        <dbReference type="Pfam" id="PF01343"/>
    </source>
</evidence>
<dbReference type="GO" id="GO:0008233">
    <property type="term" value="F:peptidase activity"/>
    <property type="evidence" value="ECO:0007669"/>
    <property type="project" value="InterPro"/>
</dbReference>
<evidence type="ECO:0000313" key="3">
    <source>
        <dbReference type="EMBL" id="OMJ79212.1"/>
    </source>
</evidence>
<comment type="similarity">
    <text evidence="1">Belongs to the peptidase S49 family.</text>
</comment>
<keyword evidence="4" id="KW-1185">Reference proteome</keyword>
<dbReference type="InterPro" id="IPR029045">
    <property type="entry name" value="ClpP/crotonase-like_dom_sf"/>
</dbReference>
<organism evidence="3 4">
    <name type="scientific">Stentor coeruleus</name>
    <dbReference type="NCBI Taxonomy" id="5963"/>
    <lineage>
        <taxon>Eukaryota</taxon>
        <taxon>Sar</taxon>
        <taxon>Alveolata</taxon>
        <taxon>Ciliophora</taxon>
        <taxon>Postciliodesmatophora</taxon>
        <taxon>Heterotrichea</taxon>
        <taxon>Heterotrichida</taxon>
        <taxon>Stentoridae</taxon>
        <taxon>Stentor</taxon>
    </lineage>
</organism>
<feature type="domain" description="Peptidase S49" evidence="2">
    <location>
        <begin position="75"/>
        <end position="218"/>
    </location>
</feature>
<proteinExistence type="inferred from homology"/>
<accession>A0A1R2BQY7</accession>